<dbReference type="AlphaFoldDB" id="A0A2K1JZF6"/>
<dbReference type="Gramene" id="Pp3c10_17460V3.2">
    <property type="protein sequence ID" value="Pp3c10_17460V3.2"/>
    <property type="gene ID" value="Pp3c10_17460"/>
</dbReference>
<accession>A0A2K1JZF6</accession>
<evidence type="ECO:0000313" key="3">
    <source>
        <dbReference type="Proteomes" id="UP000006727"/>
    </source>
</evidence>
<keyword evidence="3" id="KW-1185">Reference proteome</keyword>
<name>A0A2K1JZF6_PHYPA</name>
<evidence type="ECO:0000313" key="2">
    <source>
        <dbReference type="EnsemblPlants" id="Pp3c10_17460V3.1"/>
    </source>
</evidence>
<reference evidence="1 3" key="2">
    <citation type="journal article" date="2018" name="Plant J.">
        <title>The Physcomitrella patens chromosome-scale assembly reveals moss genome structure and evolution.</title>
        <authorList>
            <person name="Lang D."/>
            <person name="Ullrich K.K."/>
            <person name="Murat F."/>
            <person name="Fuchs J."/>
            <person name="Jenkins J."/>
            <person name="Haas F.B."/>
            <person name="Piednoel M."/>
            <person name="Gundlach H."/>
            <person name="Van Bel M."/>
            <person name="Meyberg R."/>
            <person name="Vives C."/>
            <person name="Morata J."/>
            <person name="Symeonidi A."/>
            <person name="Hiss M."/>
            <person name="Muchero W."/>
            <person name="Kamisugi Y."/>
            <person name="Saleh O."/>
            <person name="Blanc G."/>
            <person name="Decker E.L."/>
            <person name="van Gessel N."/>
            <person name="Grimwood J."/>
            <person name="Hayes R.D."/>
            <person name="Graham S.W."/>
            <person name="Gunter L.E."/>
            <person name="McDaniel S.F."/>
            <person name="Hoernstein S.N.W."/>
            <person name="Larsson A."/>
            <person name="Li F.W."/>
            <person name="Perroud P.F."/>
            <person name="Phillips J."/>
            <person name="Ranjan P."/>
            <person name="Rokshar D.S."/>
            <person name="Rothfels C.J."/>
            <person name="Schneider L."/>
            <person name="Shu S."/>
            <person name="Stevenson D.W."/>
            <person name="Thummler F."/>
            <person name="Tillich M."/>
            <person name="Villarreal Aguilar J.C."/>
            <person name="Widiez T."/>
            <person name="Wong G.K."/>
            <person name="Wymore A."/>
            <person name="Zhang Y."/>
            <person name="Zimmer A.D."/>
            <person name="Quatrano R.S."/>
            <person name="Mayer K.F.X."/>
            <person name="Goodstein D."/>
            <person name="Casacuberta J.M."/>
            <person name="Vandepoele K."/>
            <person name="Reski R."/>
            <person name="Cuming A.C."/>
            <person name="Tuskan G.A."/>
            <person name="Maumus F."/>
            <person name="Salse J."/>
            <person name="Schmutz J."/>
            <person name="Rensing S.A."/>
        </authorList>
    </citation>
    <scope>NUCLEOTIDE SEQUENCE [LARGE SCALE GENOMIC DNA]</scope>
    <source>
        <strain evidence="2 3">cv. Gransden 2004</strain>
    </source>
</reference>
<dbReference type="EnsemblPlants" id="Pp3c10_17460V3.1">
    <property type="protein sequence ID" value="Pp3c10_17460V3.1"/>
    <property type="gene ID" value="Pp3c10_17460"/>
</dbReference>
<dbReference type="InParanoid" id="A0A2K1JZF6"/>
<organism evidence="1">
    <name type="scientific">Physcomitrium patens</name>
    <name type="common">Spreading-leaved earth moss</name>
    <name type="synonym">Physcomitrella patens</name>
    <dbReference type="NCBI Taxonomy" id="3218"/>
    <lineage>
        <taxon>Eukaryota</taxon>
        <taxon>Viridiplantae</taxon>
        <taxon>Streptophyta</taxon>
        <taxon>Embryophyta</taxon>
        <taxon>Bryophyta</taxon>
        <taxon>Bryophytina</taxon>
        <taxon>Bryopsida</taxon>
        <taxon>Funariidae</taxon>
        <taxon>Funariales</taxon>
        <taxon>Funariaceae</taxon>
        <taxon>Physcomitrium</taxon>
    </lineage>
</organism>
<dbReference type="EMBL" id="ABEU02000010">
    <property type="protein sequence ID" value="PNR46900.1"/>
    <property type="molecule type" value="Genomic_DNA"/>
</dbReference>
<evidence type="ECO:0000313" key="1">
    <source>
        <dbReference type="EMBL" id="PNR46900.1"/>
    </source>
</evidence>
<dbReference type="Proteomes" id="UP000006727">
    <property type="component" value="Chromosome 10"/>
</dbReference>
<reference evidence="1 3" key="1">
    <citation type="journal article" date="2008" name="Science">
        <title>The Physcomitrella genome reveals evolutionary insights into the conquest of land by plants.</title>
        <authorList>
            <person name="Rensing S."/>
            <person name="Lang D."/>
            <person name="Zimmer A."/>
            <person name="Terry A."/>
            <person name="Salamov A."/>
            <person name="Shapiro H."/>
            <person name="Nishiyama T."/>
            <person name="Perroud P.-F."/>
            <person name="Lindquist E."/>
            <person name="Kamisugi Y."/>
            <person name="Tanahashi T."/>
            <person name="Sakakibara K."/>
            <person name="Fujita T."/>
            <person name="Oishi K."/>
            <person name="Shin-I T."/>
            <person name="Kuroki Y."/>
            <person name="Toyoda A."/>
            <person name="Suzuki Y."/>
            <person name="Hashimoto A."/>
            <person name="Yamaguchi K."/>
            <person name="Sugano A."/>
            <person name="Kohara Y."/>
            <person name="Fujiyama A."/>
            <person name="Anterola A."/>
            <person name="Aoki S."/>
            <person name="Ashton N."/>
            <person name="Barbazuk W.B."/>
            <person name="Barker E."/>
            <person name="Bennetzen J."/>
            <person name="Bezanilla M."/>
            <person name="Blankenship R."/>
            <person name="Cho S.H."/>
            <person name="Dutcher S."/>
            <person name="Estelle M."/>
            <person name="Fawcett J.A."/>
            <person name="Gundlach H."/>
            <person name="Hanada K."/>
            <person name="Heyl A."/>
            <person name="Hicks K.A."/>
            <person name="Hugh J."/>
            <person name="Lohr M."/>
            <person name="Mayer K."/>
            <person name="Melkozernov A."/>
            <person name="Murata T."/>
            <person name="Nelson D."/>
            <person name="Pils B."/>
            <person name="Prigge M."/>
            <person name="Reiss B."/>
            <person name="Renner T."/>
            <person name="Rombauts S."/>
            <person name="Rushton P."/>
            <person name="Sanderfoot A."/>
            <person name="Schween G."/>
            <person name="Shiu S.-H."/>
            <person name="Stueber K."/>
            <person name="Theodoulou F.L."/>
            <person name="Tu H."/>
            <person name="Van de Peer Y."/>
            <person name="Verrier P.J."/>
            <person name="Waters E."/>
            <person name="Wood A."/>
            <person name="Yang L."/>
            <person name="Cove D."/>
            <person name="Cuming A."/>
            <person name="Hasebe M."/>
            <person name="Lucas S."/>
            <person name="Mishler D.B."/>
            <person name="Reski R."/>
            <person name="Grigoriev I."/>
            <person name="Quatrano R.S."/>
            <person name="Boore J.L."/>
        </authorList>
    </citation>
    <scope>NUCLEOTIDE SEQUENCE [LARGE SCALE GENOMIC DNA]</scope>
    <source>
        <strain evidence="2 3">cv. Gransden 2004</strain>
    </source>
</reference>
<dbReference type="Gramene" id="Pp3c10_17460V3.1">
    <property type="protein sequence ID" value="Pp3c10_17460V3.1"/>
    <property type="gene ID" value="Pp3c10_17460"/>
</dbReference>
<protein>
    <submittedName>
        <fullName evidence="1 2">Uncharacterized protein</fullName>
    </submittedName>
</protein>
<dbReference type="EnsemblPlants" id="Pp3c10_17460V3.2">
    <property type="protein sequence ID" value="Pp3c10_17460V3.2"/>
    <property type="gene ID" value="Pp3c10_17460"/>
</dbReference>
<sequence length="45" mass="4822">MLADKQMSDLPSTAPSLYKVFGVSEAHGVSSVLHNGGHHIVKDFI</sequence>
<reference evidence="2" key="3">
    <citation type="submission" date="2020-12" db="UniProtKB">
        <authorList>
            <consortium name="EnsemblPlants"/>
        </authorList>
    </citation>
    <scope>IDENTIFICATION</scope>
</reference>
<proteinExistence type="predicted"/>
<gene>
    <name evidence="1" type="ORF">PHYPA_014020</name>
</gene>